<feature type="domain" description="HTH merR-type" evidence="5">
    <location>
        <begin position="12"/>
        <end position="81"/>
    </location>
</feature>
<evidence type="ECO:0000259" key="5">
    <source>
        <dbReference type="PROSITE" id="PS50937"/>
    </source>
</evidence>
<dbReference type="CDD" id="cd01104">
    <property type="entry name" value="HTH_MlrA-CarA"/>
    <property type="match status" value="1"/>
</dbReference>
<dbReference type="Gene3D" id="1.10.1660.10">
    <property type="match status" value="1"/>
</dbReference>
<keyword evidence="4" id="KW-0804">Transcription</keyword>
<evidence type="ECO:0000256" key="2">
    <source>
        <dbReference type="ARBA" id="ARBA00023015"/>
    </source>
</evidence>
<dbReference type="PANTHER" id="PTHR30204:SF69">
    <property type="entry name" value="MERR-FAMILY TRANSCRIPTIONAL REGULATOR"/>
    <property type="match status" value="1"/>
</dbReference>
<dbReference type="InterPro" id="IPR047057">
    <property type="entry name" value="MerR_fam"/>
</dbReference>
<dbReference type="SUPFAM" id="SSF46955">
    <property type="entry name" value="Putative DNA-binding domain"/>
    <property type="match status" value="1"/>
</dbReference>
<dbReference type="SMART" id="SM00422">
    <property type="entry name" value="HTH_MERR"/>
    <property type="match status" value="1"/>
</dbReference>
<dbReference type="RefSeq" id="WP_219802459.1">
    <property type="nucleotide sequence ID" value="NZ_CP080096.1"/>
</dbReference>
<evidence type="ECO:0000256" key="4">
    <source>
        <dbReference type="ARBA" id="ARBA00023163"/>
    </source>
</evidence>
<dbReference type="PROSITE" id="PS50937">
    <property type="entry name" value="HTH_MERR_2"/>
    <property type="match status" value="1"/>
</dbReference>
<name>A0ABX8UVG3_9BURK</name>
<keyword evidence="2" id="KW-0805">Transcription regulation</keyword>
<dbReference type="PANTHER" id="PTHR30204">
    <property type="entry name" value="REDOX-CYCLING DRUG-SENSING TRANSCRIPTIONAL ACTIVATOR SOXR"/>
    <property type="match status" value="1"/>
</dbReference>
<dbReference type="Pfam" id="PF13411">
    <property type="entry name" value="MerR_1"/>
    <property type="match status" value="1"/>
</dbReference>
<evidence type="ECO:0000313" key="7">
    <source>
        <dbReference type="Proteomes" id="UP000826462"/>
    </source>
</evidence>
<sequence length="327" mass="36127">METSRVSEPVPRYRIGAVAQLANLPVGTLRVWERRYGVVSPARSASGHRFYSEADIHRVALLKNLVDRGHAIGSIAKLDAQQLERLAFMHIDRVAALPTPEACADVQIVFVGTTMAKRIQKSLSTSPHAPLIVPTVFDNMTQAFANPPVRRADLLLLHLPSLHPDDIGRVLTLSASCHAARVAVIYAFAAEHTVEHLKQVGVHTLREPLSGSDTSRTILELLGKRIDDPSVDALNYSPPAPRRYGDDVLTGMANASTTIACECPRHLADIIMQLSAFERYSNECMARTPADAYLHSYLANVSGRAREMFEVALGRLEREERWIADRE</sequence>
<reference evidence="6 7" key="1">
    <citation type="submission" date="2021-07" db="EMBL/GenBank/DDBJ databases">
        <title>Paraburkholderia edwinii protects Aspergillus sp. from phenazines by acting as a toxin sponge.</title>
        <authorList>
            <person name="Dahlstrom K.M."/>
            <person name="Newman D.K."/>
        </authorList>
    </citation>
    <scope>NUCLEOTIDE SEQUENCE [LARGE SCALE GENOMIC DNA]</scope>
    <source>
        <strain evidence="6 7">Pe01</strain>
    </source>
</reference>
<organism evidence="6 7">
    <name type="scientific">Paraburkholderia edwinii</name>
    <dbReference type="NCBI Taxonomy" id="2861782"/>
    <lineage>
        <taxon>Bacteria</taxon>
        <taxon>Pseudomonadati</taxon>
        <taxon>Pseudomonadota</taxon>
        <taxon>Betaproteobacteria</taxon>
        <taxon>Burkholderiales</taxon>
        <taxon>Burkholderiaceae</taxon>
        <taxon>Paraburkholderia</taxon>
    </lineage>
</organism>
<gene>
    <name evidence="6" type="ORF">KZJ38_25115</name>
</gene>
<keyword evidence="7" id="KW-1185">Reference proteome</keyword>
<evidence type="ECO:0000256" key="1">
    <source>
        <dbReference type="ARBA" id="ARBA00022491"/>
    </source>
</evidence>
<protein>
    <submittedName>
        <fullName evidence="6">MerR family transcriptional regulator</fullName>
    </submittedName>
</protein>
<dbReference type="InterPro" id="IPR009061">
    <property type="entry name" value="DNA-bd_dom_put_sf"/>
</dbReference>
<dbReference type="Proteomes" id="UP000826462">
    <property type="component" value="Chromosome 2"/>
</dbReference>
<keyword evidence="3" id="KW-0238">DNA-binding</keyword>
<accession>A0ABX8UVG3</accession>
<proteinExistence type="predicted"/>
<dbReference type="InterPro" id="IPR000551">
    <property type="entry name" value="MerR-type_HTH_dom"/>
</dbReference>
<keyword evidence="1" id="KW-0678">Repressor</keyword>
<dbReference type="EMBL" id="CP080096">
    <property type="protein sequence ID" value="QYD72962.1"/>
    <property type="molecule type" value="Genomic_DNA"/>
</dbReference>
<evidence type="ECO:0000256" key="3">
    <source>
        <dbReference type="ARBA" id="ARBA00023125"/>
    </source>
</evidence>
<evidence type="ECO:0000313" key="6">
    <source>
        <dbReference type="EMBL" id="QYD72962.1"/>
    </source>
</evidence>